<evidence type="ECO:0000256" key="12">
    <source>
        <dbReference type="ARBA" id="ARBA00022993"/>
    </source>
</evidence>
<dbReference type="Gene3D" id="3.40.50.300">
    <property type="entry name" value="P-loop containing nucleotide triphosphate hydrolases"/>
    <property type="match status" value="1"/>
</dbReference>
<dbReference type="SUPFAM" id="SSF52540">
    <property type="entry name" value="P-loop containing nucleoside triphosphate hydrolases"/>
    <property type="match status" value="1"/>
</dbReference>
<dbReference type="PIRSF" id="PIRSF000545">
    <property type="entry name" value="Pantothenate_kin"/>
    <property type="match status" value="1"/>
</dbReference>
<feature type="domain" description="Phosphoribulokinase/uridine kinase" evidence="16">
    <location>
        <begin position="103"/>
        <end position="241"/>
    </location>
</feature>
<evidence type="ECO:0000256" key="7">
    <source>
        <dbReference type="ARBA" id="ARBA00022490"/>
    </source>
</evidence>
<evidence type="ECO:0000256" key="3">
    <source>
        <dbReference type="ARBA" id="ARBA00005225"/>
    </source>
</evidence>
<evidence type="ECO:0000313" key="18">
    <source>
        <dbReference type="Proteomes" id="UP000002209"/>
    </source>
</evidence>
<organism evidence="17 18">
    <name type="scientific">Gemmatimonas aurantiaca (strain DSM 14586 / JCM 11422 / NBRC 100505 / T-27)</name>
    <dbReference type="NCBI Taxonomy" id="379066"/>
    <lineage>
        <taxon>Bacteria</taxon>
        <taxon>Pseudomonadati</taxon>
        <taxon>Gemmatimonadota</taxon>
        <taxon>Gemmatimonadia</taxon>
        <taxon>Gemmatimonadales</taxon>
        <taxon>Gemmatimonadaceae</taxon>
        <taxon>Gemmatimonas</taxon>
    </lineage>
</organism>
<accession>C1A3W4</accession>
<dbReference type="HAMAP" id="MF_00215">
    <property type="entry name" value="Pantothen_kinase_1"/>
    <property type="match status" value="1"/>
</dbReference>
<dbReference type="GO" id="GO:0005737">
    <property type="term" value="C:cytoplasm"/>
    <property type="evidence" value="ECO:0007669"/>
    <property type="project" value="UniProtKB-SubCell"/>
</dbReference>
<dbReference type="KEGG" id="gau:GAU_1747"/>
<dbReference type="EMBL" id="AP009153">
    <property type="protein sequence ID" value="BAH38789.1"/>
    <property type="molecule type" value="Genomic_DNA"/>
</dbReference>
<keyword evidence="8 14" id="KW-0808">Transferase</keyword>
<evidence type="ECO:0000256" key="13">
    <source>
        <dbReference type="ARBA" id="ARBA00032866"/>
    </source>
</evidence>
<evidence type="ECO:0000256" key="2">
    <source>
        <dbReference type="ARBA" id="ARBA00004496"/>
    </source>
</evidence>
<evidence type="ECO:0000313" key="17">
    <source>
        <dbReference type="EMBL" id="BAH38789.1"/>
    </source>
</evidence>
<comment type="pathway">
    <text evidence="3 14 15">Cofactor biosynthesis; coenzyme A biosynthesis; CoA from (R)-pantothenate: step 1/5.</text>
</comment>
<dbReference type="AlphaFoldDB" id="C1A3W4"/>
<comment type="subcellular location">
    <subcellularLocation>
        <location evidence="2 14 15">Cytoplasm</location>
    </subcellularLocation>
</comment>
<keyword evidence="11 14" id="KW-0067">ATP-binding</keyword>
<name>C1A3W4_GEMAT</name>
<dbReference type="Proteomes" id="UP000002209">
    <property type="component" value="Chromosome"/>
</dbReference>
<dbReference type="RefSeq" id="WP_012683236.1">
    <property type="nucleotide sequence ID" value="NC_012489.1"/>
</dbReference>
<evidence type="ECO:0000256" key="14">
    <source>
        <dbReference type="HAMAP-Rule" id="MF_00215"/>
    </source>
</evidence>
<evidence type="ECO:0000256" key="8">
    <source>
        <dbReference type="ARBA" id="ARBA00022679"/>
    </source>
</evidence>
<dbReference type="UniPathway" id="UPA00241">
    <property type="reaction ID" value="UER00352"/>
</dbReference>
<evidence type="ECO:0000256" key="15">
    <source>
        <dbReference type="RuleBase" id="RU003530"/>
    </source>
</evidence>
<comment type="catalytic activity">
    <reaction evidence="1 14 15">
        <text>(R)-pantothenate + ATP = (R)-4'-phosphopantothenate + ADP + H(+)</text>
        <dbReference type="Rhea" id="RHEA:16373"/>
        <dbReference type="ChEBI" id="CHEBI:10986"/>
        <dbReference type="ChEBI" id="CHEBI:15378"/>
        <dbReference type="ChEBI" id="CHEBI:29032"/>
        <dbReference type="ChEBI" id="CHEBI:30616"/>
        <dbReference type="ChEBI" id="CHEBI:456216"/>
        <dbReference type="EC" id="2.7.1.33"/>
    </reaction>
</comment>
<evidence type="ECO:0000256" key="9">
    <source>
        <dbReference type="ARBA" id="ARBA00022741"/>
    </source>
</evidence>
<dbReference type="HOGENOM" id="CLU_053818_1_1_0"/>
<dbReference type="Pfam" id="PF00485">
    <property type="entry name" value="PRK"/>
    <property type="match status" value="1"/>
</dbReference>
<evidence type="ECO:0000256" key="11">
    <source>
        <dbReference type="ARBA" id="ARBA00022840"/>
    </source>
</evidence>
<keyword evidence="10 14" id="KW-0418">Kinase</keyword>
<dbReference type="GO" id="GO:0004594">
    <property type="term" value="F:pantothenate kinase activity"/>
    <property type="evidence" value="ECO:0007669"/>
    <property type="project" value="UniProtKB-UniRule"/>
</dbReference>
<protein>
    <recommendedName>
        <fullName evidence="6 14">Pantothenate kinase</fullName>
        <ecNumber evidence="5 14">2.7.1.33</ecNumber>
    </recommendedName>
    <alternativeName>
        <fullName evidence="13 14">Pantothenic acid kinase</fullName>
    </alternativeName>
</protein>
<dbReference type="PANTHER" id="PTHR10285">
    <property type="entry name" value="URIDINE KINASE"/>
    <property type="match status" value="1"/>
</dbReference>
<dbReference type="NCBIfam" id="TIGR00554">
    <property type="entry name" value="panK_bact"/>
    <property type="match status" value="1"/>
</dbReference>
<dbReference type="InterPro" id="IPR006083">
    <property type="entry name" value="PRK/URK"/>
</dbReference>
<evidence type="ECO:0000256" key="1">
    <source>
        <dbReference type="ARBA" id="ARBA00001206"/>
    </source>
</evidence>
<dbReference type="GO" id="GO:0015937">
    <property type="term" value="P:coenzyme A biosynthetic process"/>
    <property type="evidence" value="ECO:0007669"/>
    <property type="project" value="UniProtKB-UniRule"/>
</dbReference>
<dbReference type="STRING" id="379066.GAU_1747"/>
<dbReference type="InterPro" id="IPR027417">
    <property type="entry name" value="P-loop_NTPase"/>
</dbReference>
<dbReference type="GO" id="GO:0005524">
    <property type="term" value="F:ATP binding"/>
    <property type="evidence" value="ECO:0007669"/>
    <property type="project" value="UniProtKB-UniRule"/>
</dbReference>
<keyword evidence="18" id="KW-1185">Reference proteome</keyword>
<evidence type="ECO:0000259" key="16">
    <source>
        <dbReference type="Pfam" id="PF00485"/>
    </source>
</evidence>
<proteinExistence type="inferred from homology"/>
<feature type="binding site" evidence="14">
    <location>
        <begin position="108"/>
        <end position="115"/>
    </location>
    <ligand>
        <name>ATP</name>
        <dbReference type="ChEBI" id="CHEBI:30616"/>
    </ligand>
</feature>
<evidence type="ECO:0000256" key="5">
    <source>
        <dbReference type="ARBA" id="ARBA00012102"/>
    </source>
</evidence>
<keyword evidence="9 14" id="KW-0547">Nucleotide-binding</keyword>
<evidence type="ECO:0000256" key="6">
    <source>
        <dbReference type="ARBA" id="ARBA00015080"/>
    </source>
</evidence>
<keyword evidence="12 14" id="KW-0173">Coenzyme A biosynthesis</keyword>
<dbReference type="InterPro" id="IPR004566">
    <property type="entry name" value="PanK"/>
</dbReference>
<dbReference type="EC" id="2.7.1.33" evidence="5 14"/>
<comment type="similarity">
    <text evidence="4 14 15">Belongs to the prokaryotic pantothenate kinase family.</text>
</comment>
<reference evidence="18" key="1">
    <citation type="submission" date="2006-03" db="EMBL/GenBank/DDBJ databases">
        <title>Complete genome sequence of Gemmatimonas aurantiaca T-27 that represents a novel phylum Gemmatimonadetes.</title>
        <authorList>
            <person name="Takasaki K."/>
            <person name="Ichikawa N."/>
            <person name="Miura H."/>
            <person name="Matsushita S."/>
            <person name="Watanabe Y."/>
            <person name="Oguchi A."/>
            <person name="Ankai A."/>
            <person name="Yashiro I."/>
            <person name="Takahashi M."/>
            <person name="Terui Y."/>
            <person name="Fukui S."/>
            <person name="Yokoyama H."/>
            <person name="Tanikawa S."/>
            <person name="Hanada S."/>
            <person name="Kamagata Y."/>
            <person name="Fujita N."/>
        </authorList>
    </citation>
    <scope>NUCLEOTIDE SEQUENCE [LARGE SCALE GENOMIC DNA]</scope>
    <source>
        <strain evidence="18">T-27 / DSM 14586 / JCM 11422 / NBRC 100505</strain>
    </source>
</reference>
<keyword evidence="7 14" id="KW-0963">Cytoplasm</keyword>
<sequence length="325" mass="36635">MLDVMPQGTSGAPASSLPRLAPPYVIFDREHWATLRAETPLALSEAELLALAGVNDPTSLSDVTEVFLPLVRLIELHMAAARSLRHMVDGAFVGQWRATAPYVIAIAGSVAVGKSTFARLLRAVLGQSQNRPRVELVTTDGFLQPTQVLQANGLMERKGFPESYDLRKMLAFLEGLKSGESQLRIPTYSHEAYDVVPGEFQVVDRPDILIFEGLNVLQTANSLVAVASDFFDFTIYLDADTATIEEWYVDRFLKLQRTVFQREASYFHHYKDLTPEAAAKVARDIWRRINLPNLEENIEPTRRRARVVMRKGSDHRVEEIWLRQT</sequence>
<evidence type="ECO:0000256" key="4">
    <source>
        <dbReference type="ARBA" id="ARBA00006087"/>
    </source>
</evidence>
<evidence type="ECO:0000256" key="10">
    <source>
        <dbReference type="ARBA" id="ARBA00022777"/>
    </source>
</evidence>
<dbReference type="eggNOG" id="COG1072">
    <property type="taxonomic scope" value="Bacteria"/>
</dbReference>
<gene>
    <name evidence="14 17" type="primary">coaA</name>
    <name evidence="17" type="ordered locus">GAU_1747</name>
</gene>
<dbReference type="CDD" id="cd02025">
    <property type="entry name" value="PanK"/>
    <property type="match status" value="1"/>
</dbReference>